<dbReference type="PROSITE" id="PS51740">
    <property type="entry name" value="SPOVT_ABRB"/>
    <property type="match status" value="1"/>
</dbReference>
<dbReference type="EMBL" id="CP015103">
    <property type="protein sequence ID" value="ASJ07970.1"/>
    <property type="molecule type" value="Genomic_DNA"/>
</dbReference>
<dbReference type="KEGG" id="tsl:A3L11_01500"/>
<dbReference type="OrthoDB" id="28233at2157"/>
<evidence type="ECO:0000313" key="2">
    <source>
        <dbReference type="EMBL" id="ASJ07970.1"/>
    </source>
</evidence>
<sequence length="80" mass="9540">MNVEVVRLDENGRLYLPASLRKRLKAREFYVEERNGEIVLIPARKKIEKYWGIVKGEKLNAEEIDRVIEKETEKLLRDEL</sequence>
<proteinExistence type="predicted"/>
<dbReference type="SUPFAM" id="SSF89447">
    <property type="entry name" value="AbrB/MazE/MraZ-like"/>
    <property type="match status" value="1"/>
</dbReference>
<dbReference type="GeneID" id="33316872"/>
<dbReference type="RefSeq" id="WP_088855213.1">
    <property type="nucleotide sequence ID" value="NZ_CP015103.1"/>
</dbReference>
<protein>
    <submittedName>
        <fullName evidence="2">Transcriptional regulator</fullName>
    </submittedName>
</protein>
<keyword evidence="3" id="KW-1185">Reference proteome</keyword>
<dbReference type="InterPro" id="IPR037914">
    <property type="entry name" value="SpoVT-AbrB_sf"/>
</dbReference>
<evidence type="ECO:0000313" key="3">
    <source>
        <dbReference type="Proteomes" id="UP000250125"/>
    </source>
</evidence>
<dbReference type="InterPro" id="IPR007159">
    <property type="entry name" value="SpoVT-AbrB_dom"/>
</dbReference>
<organism evidence="2 3">
    <name type="scientific">Thermococcus siculi</name>
    <dbReference type="NCBI Taxonomy" id="72803"/>
    <lineage>
        <taxon>Archaea</taxon>
        <taxon>Methanobacteriati</taxon>
        <taxon>Methanobacteriota</taxon>
        <taxon>Thermococci</taxon>
        <taxon>Thermococcales</taxon>
        <taxon>Thermococcaceae</taxon>
        <taxon>Thermococcus</taxon>
    </lineage>
</organism>
<evidence type="ECO:0000259" key="1">
    <source>
        <dbReference type="PROSITE" id="PS51740"/>
    </source>
</evidence>
<name>A0A2Z2MVQ6_9EURY</name>
<feature type="domain" description="SpoVT-AbrB" evidence="1">
    <location>
        <begin position="3"/>
        <end position="45"/>
    </location>
</feature>
<accession>A0A2Z2MVQ6</accession>
<dbReference type="SMART" id="SM00966">
    <property type="entry name" value="SpoVT_AbrB"/>
    <property type="match status" value="1"/>
</dbReference>
<reference evidence="2 3" key="1">
    <citation type="submission" date="2016-04" db="EMBL/GenBank/DDBJ databases">
        <title>Complete genome sequence of Thermococcus siculi type strain RG-20.</title>
        <authorList>
            <person name="Oger P.M."/>
        </authorList>
    </citation>
    <scope>NUCLEOTIDE SEQUENCE [LARGE SCALE GENOMIC DNA]</scope>
    <source>
        <strain evidence="2 3">RG-20</strain>
    </source>
</reference>
<dbReference type="AlphaFoldDB" id="A0A2Z2MVQ6"/>
<dbReference type="GO" id="GO:0003677">
    <property type="term" value="F:DNA binding"/>
    <property type="evidence" value="ECO:0007669"/>
    <property type="project" value="InterPro"/>
</dbReference>
<gene>
    <name evidence="2" type="ORF">A3L11_01500</name>
</gene>
<dbReference type="Proteomes" id="UP000250125">
    <property type="component" value="Chromosome"/>
</dbReference>